<dbReference type="PANTHER" id="PTHR13563:SF13">
    <property type="entry name" value="TRNA METHYLTRANSFERASE 10 HOMOLOG A"/>
    <property type="match status" value="1"/>
</dbReference>
<evidence type="ECO:0000313" key="11">
    <source>
        <dbReference type="EMBL" id="KAF1988252.1"/>
    </source>
</evidence>
<dbReference type="PROSITE" id="PS51675">
    <property type="entry name" value="SAM_MT_TRM10"/>
    <property type="match status" value="1"/>
</dbReference>
<feature type="compositionally biased region" description="Acidic residues" evidence="9">
    <location>
        <begin position="483"/>
        <end position="492"/>
    </location>
</feature>
<feature type="compositionally biased region" description="Polar residues" evidence="9">
    <location>
        <begin position="70"/>
        <end position="79"/>
    </location>
</feature>
<dbReference type="EMBL" id="ML977149">
    <property type="protein sequence ID" value="KAF1988252.1"/>
    <property type="molecule type" value="Genomic_DNA"/>
</dbReference>
<organism evidence="11 12">
    <name type="scientific">Aulographum hederae CBS 113979</name>
    <dbReference type="NCBI Taxonomy" id="1176131"/>
    <lineage>
        <taxon>Eukaryota</taxon>
        <taxon>Fungi</taxon>
        <taxon>Dikarya</taxon>
        <taxon>Ascomycota</taxon>
        <taxon>Pezizomycotina</taxon>
        <taxon>Dothideomycetes</taxon>
        <taxon>Pleosporomycetidae</taxon>
        <taxon>Aulographales</taxon>
        <taxon>Aulographaceae</taxon>
    </lineage>
</organism>
<dbReference type="GO" id="GO:0002939">
    <property type="term" value="P:tRNA N1-guanine methylation"/>
    <property type="evidence" value="ECO:0007669"/>
    <property type="project" value="TreeGrafter"/>
</dbReference>
<evidence type="ECO:0000256" key="6">
    <source>
        <dbReference type="ARBA" id="ARBA00031792"/>
    </source>
</evidence>
<evidence type="ECO:0000256" key="5">
    <source>
        <dbReference type="ARBA" id="ARBA00022691"/>
    </source>
</evidence>
<dbReference type="GO" id="GO:0052905">
    <property type="term" value="F:tRNA (guanosine(9)-N1)-methyltransferase activity"/>
    <property type="evidence" value="ECO:0007669"/>
    <property type="project" value="UniProtKB-EC"/>
</dbReference>
<proteinExistence type="predicted"/>
<feature type="compositionally biased region" description="Polar residues" evidence="9">
    <location>
        <begin position="110"/>
        <end position="119"/>
    </location>
</feature>
<dbReference type="AlphaFoldDB" id="A0A6G1H5B5"/>
<dbReference type="Gene3D" id="3.40.1280.30">
    <property type="match status" value="1"/>
</dbReference>
<feature type="compositionally biased region" description="Basic and acidic residues" evidence="9">
    <location>
        <begin position="168"/>
        <end position="198"/>
    </location>
</feature>
<feature type="domain" description="SAM-dependent MTase TRM10-type" evidence="10">
    <location>
        <begin position="209"/>
        <end position="456"/>
    </location>
</feature>
<dbReference type="OrthoDB" id="278300at2759"/>
<dbReference type="GO" id="GO:0005634">
    <property type="term" value="C:nucleus"/>
    <property type="evidence" value="ECO:0007669"/>
    <property type="project" value="TreeGrafter"/>
</dbReference>
<keyword evidence="5" id="KW-0949">S-adenosyl-L-methionine</keyword>
<evidence type="ECO:0000256" key="8">
    <source>
        <dbReference type="ARBA" id="ARBA00048434"/>
    </source>
</evidence>
<evidence type="ECO:0000259" key="10">
    <source>
        <dbReference type="PROSITE" id="PS51675"/>
    </source>
</evidence>
<dbReference type="CDD" id="cd18089">
    <property type="entry name" value="SPOUT_Trm10-like"/>
    <property type="match status" value="1"/>
</dbReference>
<gene>
    <name evidence="11" type="ORF">K402DRAFT_31854</name>
</gene>
<dbReference type="GO" id="GO:0000049">
    <property type="term" value="F:tRNA binding"/>
    <property type="evidence" value="ECO:0007669"/>
    <property type="project" value="TreeGrafter"/>
</dbReference>
<comment type="catalytic activity">
    <reaction evidence="8">
        <text>guanosine(9) in tRNA + S-adenosyl-L-methionine = N(1)-methylguanosine(9) in tRNA + S-adenosyl-L-homocysteine + H(+)</text>
        <dbReference type="Rhea" id="RHEA:43156"/>
        <dbReference type="Rhea" id="RHEA-COMP:10367"/>
        <dbReference type="Rhea" id="RHEA-COMP:10368"/>
        <dbReference type="ChEBI" id="CHEBI:15378"/>
        <dbReference type="ChEBI" id="CHEBI:57856"/>
        <dbReference type="ChEBI" id="CHEBI:59789"/>
        <dbReference type="ChEBI" id="CHEBI:73542"/>
        <dbReference type="ChEBI" id="CHEBI:74269"/>
        <dbReference type="EC" id="2.1.1.221"/>
    </reaction>
</comment>
<accession>A0A6G1H5B5</accession>
<evidence type="ECO:0000256" key="1">
    <source>
        <dbReference type="ARBA" id="ARBA00012797"/>
    </source>
</evidence>
<keyword evidence="4" id="KW-0808">Transferase</keyword>
<evidence type="ECO:0000256" key="7">
    <source>
        <dbReference type="ARBA" id="ARBA00032166"/>
    </source>
</evidence>
<name>A0A6G1H5B5_9PEZI</name>
<feature type="compositionally biased region" description="Polar residues" evidence="9">
    <location>
        <begin position="90"/>
        <end position="101"/>
    </location>
</feature>
<dbReference type="EC" id="2.1.1.221" evidence="1"/>
<reference evidence="11" key="1">
    <citation type="journal article" date="2020" name="Stud. Mycol.">
        <title>101 Dothideomycetes genomes: a test case for predicting lifestyles and emergence of pathogens.</title>
        <authorList>
            <person name="Haridas S."/>
            <person name="Albert R."/>
            <person name="Binder M."/>
            <person name="Bloem J."/>
            <person name="Labutti K."/>
            <person name="Salamov A."/>
            <person name="Andreopoulos B."/>
            <person name="Baker S."/>
            <person name="Barry K."/>
            <person name="Bills G."/>
            <person name="Bluhm B."/>
            <person name="Cannon C."/>
            <person name="Castanera R."/>
            <person name="Culley D."/>
            <person name="Daum C."/>
            <person name="Ezra D."/>
            <person name="Gonzalez J."/>
            <person name="Henrissat B."/>
            <person name="Kuo A."/>
            <person name="Liang C."/>
            <person name="Lipzen A."/>
            <person name="Lutzoni F."/>
            <person name="Magnuson J."/>
            <person name="Mondo S."/>
            <person name="Nolan M."/>
            <person name="Ohm R."/>
            <person name="Pangilinan J."/>
            <person name="Park H.-J."/>
            <person name="Ramirez L."/>
            <person name="Alfaro M."/>
            <person name="Sun H."/>
            <person name="Tritt A."/>
            <person name="Yoshinaga Y."/>
            <person name="Zwiers L.-H."/>
            <person name="Turgeon B."/>
            <person name="Goodwin S."/>
            <person name="Spatafora J."/>
            <person name="Crous P."/>
            <person name="Grigoriev I."/>
        </authorList>
    </citation>
    <scope>NUCLEOTIDE SEQUENCE</scope>
    <source>
        <strain evidence="11">CBS 113979</strain>
    </source>
</reference>
<feature type="compositionally biased region" description="Basic and acidic residues" evidence="9">
    <location>
        <begin position="80"/>
        <end position="89"/>
    </location>
</feature>
<keyword evidence="3" id="KW-0489">Methyltransferase</keyword>
<feature type="compositionally biased region" description="Polar residues" evidence="9">
    <location>
        <begin position="151"/>
        <end position="161"/>
    </location>
</feature>
<evidence type="ECO:0000256" key="2">
    <source>
        <dbReference type="ARBA" id="ARBA00020451"/>
    </source>
</evidence>
<sequence length="531" mass="58323">MIYRHRSVVAFRYYLPFRPHKFSTHVPAPALTLSLSTSTSTLSFSTYTRKMEEGERPRKIQKLGSEGAPQLNTPSIHSSTKPEDGHEETSNAISAEQQNDSPGPAPVTLEPSNGATAQETQDEEDPSNAPKSPTDDPSPAHDQPRKGKGPSNHTPNPLSKNQQKKIRRQQEWDAMRESRRLKRRDDTKARKERKRETITKAIEAGFPPPPKKGQRRAIQLPVTFIVDCGFDDLMLDYEIKSLGAQLTRSYSDNRNGKFKVHLAVSSWGGNLKERFDGVLAGHHKNWPGVRFFDEGFVEVADMAKKWMVEKKGGVVDGALRKTTTNEEANAEGLGKTAEEEDDLQEKKAEDDSTREEEGEIIYLSSESDDTLTELKPYSTYIIGGLVDKNRHKGICHRRATEKGIKTAKLPIGEFLAMNSRAVLATNHVNEIMLKWLELGDWGEAFMKVIPKRKGGALKNSGDGESSVGEGGASTPADSRLEGEEAADDDMDVGDSGGGVAVDPGVEDEEAGGAAGTDQAETTQLETDRSAL</sequence>
<feature type="region of interest" description="Disordered" evidence="9">
    <location>
        <begin position="454"/>
        <end position="531"/>
    </location>
</feature>
<feature type="region of interest" description="Disordered" evidence="9">
    <location>
        <begin position="63"/>
        <end position="215"/>
    </location>
</feature>
<evidence type="ECO:0000256" key="9">
    <source>
        <dbReference type="SAM" id="MobiDB-lite"/>
    </source>
</evidence>
<dbReference type="PANTHER" id="PTHR13563">
    <property type="entry name" value="TRNA (GUANINE-9-) METHYLTRANSFERASE"/>
    <property type="match status" value="1"/>
</dbReference>
<evidence type="ECO:0000313" key="12">
    <source>
        <dbReference type="Proteomes" id="UP000800041"/>
    </source>
</evidence>
<dbReference type="Proteomes" id="UP000800041">
    <property type="component" value="Unassembled WGS sequence"/>
</dbReference>
<evidence type="ECO:0000256" key="4">
    <source>
        <dbReference type="ARBA" id="ARBA00022679"/>
    </source>
</evidence>
<feature type="region of interest" description="Disordered" evidence="9">
    <location>
        <begin position="322"/>
        <end position="358"/>
    </location>
</feature>
<dbReference type="InterPro" id="IPR038459">
    <property type="entry name" value="MT_TRM10-typ_sf"/>
</dbReference>
<dbReference type="InterPro" id="IPR028564">
    <property type="entry name" value="MT_TRM10-typ"/>
</dbReference>
<dbReference type="InterPro" id="IPR007356">
    <property type="entry name" value="tRNA_m1G_MeTrfase_euk"/>
</dbReference>
<protein>
    <recommendedName>
        <fullName evidence="2">tRNA (guanine(9)-N1)-methyltransferase</fullName>
        <ecNumber evidence="1">2.1.1.221</ecNumber>
    </recommendedName>
    <alternativeName>
        <fullName evidence="7">tRNA methyltransferase 10</fullName>
    </alternativeName>
    <alternativeName>
        <fullName evidence="6">tRNA(m1G9)-methyltransferase</fullName>
    </alternativeName>
</protein>
<evidence type="ECO:0000256" key="3">
    <source>
        <dbReference type="ARBA" id="ARBA00022603"/>
    </source>
</evidence>
<keyword evidence="12" id="KW-1185">Reference proteome</keyword>